<feature type="region of interest" description="Disordered" evidence="6">
    <location>
        <begin position="525"/>
        <end position="595"/>
    </location>
</feature>
<comment type="caution">
    <text evidence="8">The sequence shown here is derived from an EMBL/GenBank/DDBJ whole genome shotgun (WGS) entry which is preliminary data.</text>
</comment>
<name>A0A8H5D399_9AGAR</name>
<feature type="transmembrane region" description="Helical" evidence="7">
    <location>
        <begin position="273"/>
        <end position="295"/>
    </location>
</feature>
<gene>
    <name evidence="8" type="ORF">D9758_011927</name>
</gene>
<dbReference type="AlphaFoldDB" id="A0A8H5D399"/>
<proteinExistence type="predicted"/>
<keyword evidence="9" id="KW-1185">Reference proteome</keyword>
<evidence type="ECO:0000256" key="4">
    <source>
        <dbReference type="ARBA" id="ARBA00022989"/>
    </source>
</evidence>
<feature type="transmembrane region" description="Helical" evidence="7">
    <location>
        <begin position="350"/>
        <end position="370"/>
    </location>
</feature>
<organism evidence="8 9">
    <name type="scientific">Tetrapyrgos nigripes</name>
    <dbReference type="NCBI Taxonomy" id="182062"/>
    <lineage>
        <taxon>Eukaryota</taxon>
        <taxon>Fungi</taxon>
        <taxon>Dikarya</taxon>
        <taxon>Basidiomycota</taxon>
        <taxon>Agaricomycotina</taxon>
        <taxon>Agaricomycetes</taxon>
        <taxon>Agaricomycetidae</taxon>
        <taxon>Agaricales</taxon>
        <taxon>Marasmiineae</taxon>
        <taxon>Marasmiaceae</taxon>
        <taxon>Tetrapyrgos</taxon>
    </lineage>
</organism>
<dbReference type="GO" id="GO:0008506">
    <property type="term" value="F:sucrose:proton symporter activity"/>
    <property type="evidence" value="ECO:0007669"/>
    <property type="project" value="TreeGrafter"/>
</dbReference>
<feature type="transmembrane region" description="Helical" evidence="7">
    <location>
        <begin position="136"/>
        <end position="158"/>
    </location>
</feature>
<feature type="transmembrane region" description="Helical" evidence="7">
    <location>
        <begin position="210"/>
        <end position="232"/>
    </location>
</feature>
<keyword evidence="4 7" id="KW-1133">Transmembrane helix</keyword>
<dbReference type="Pfam" id="PF13347">
    <property type="entry name" value="MFS_2"/>
    <property type="match status" value="1"/>
</dbReference>
<evidence type="ECO:0000313" key="9">
    <source>
        <dbReference type="Proteomes" id="UP000559256"/>
    </source>
</evidence>
<dbReference type="Gene3D" id="1.20.1250.20">
    <property type="entry name" value="MFS general substrate transporter like domains"/>
    <property type="match status" value="1"/>
</dbReference>
<evidence type="ECO:0000256" key="1">
    <source>
        <dbReference type="ARBA" id="ARBA00004141"/>
    </source>
</evidence>
<evidence type="ECO:0000256" key="7">
    <source>
        <dbReference type="SAM" id="Phobius"/>
    </source>
</evidence>
<feature type="transmembrane region" description="Helical" evidence="7">
    <location>
        <begin position="688"/>
        <end position="708"/>
    </location>
</feature>
<feature type="transmembrane region" description="Helical" evidence="7">
    <location>
        <begin position="477"/>
        <end position="503"/>
    </location>
</feature>
<dbReference type="InterPro" id="IPR036259">
    <property type="entry name" value="MFS_trans_sf"/>
</dbReference>
<accession>A0A8H5D399</accession>
<feature type="transmembrane region" description="Helical" evidence="7">
    <location>
        <begin position="70"/>
        <end position="91"/>
    </location>
</feature>
<evidence type="ECO:0008006" key="10">
    <source>
        <dbReference type="Google" id="ProtNLM"/>
    </source>
</evidence>
<dbReference type="SUPFAM" id="SSF103473">
    <property type="entry name" value="MFS general substrate transporter"/>
    <property type="match status" value="1"/>
</dbReference>
<keyword evidence="5 7" id="KW-0472">Membrane</keyword>
<dbReference type="PANTHER" id="PTHR19432">
    <property type="entry name" value="SUGAR TRANSPORTER"/>
    <property type="match status" value="1"/>
</dbReference>
<dbReference type="GO" id="GO:0005886">
    <property type="term" value="C:plasma membrane"/>
    <property type="evidence" value="ECO:0007669"/>
    <property type="project" value="TreeGrafter"/>
</dbReference>
<sequence length="762" mass="82410">MTGGGFALLDQNDSSNAGHFSGHAFIRGPSLLHLPIITICLLGVQIFWSVEMSYASPYLLALGISKSHMAIVFIAGPLSGLVMQPLIGVMADSCTSRWGRRRPYMFSGTVLCSIAMLLLGWTKEVAGWFTSNPTTLTLWLAVLSIFLIDFSINAVMAVDRALVVDTLPASMQSAGTAWAARMGGVGAVVGFFVGNLNLPSLLPILGSSELQIISILASLILLGTQLVTAGMVNERVLLKGPSGPGGSSSKSFTQELKEIFTNLFNLPRTIRQICIIQFFAWISWFPILFYTTVYVGDLNRRAFYDPLKSQNTQNITRTFLTRAFHQFSSLVLRDTIDDIEEESTRLGSRALFYSSVLSLLVTIGVPFFVTEASSSSRRRKRERLHPRQARHVNGGVMGGGRGSAGSVDDYEMSPGSSRTPRGLGRFTSGNGLLGRLRELSIPESIKVHIASLWAASHAIVAVCMMGTFFTYSVAGATFLIIVTGFSWAVTSWAPFALLAEAILTEPADSMSGGAGDRSSILLTDTRTRLSTSHRRSTSGGPGHENGNRNIGGSGGAGVNVREDSQIFVPGHSSDSESDVESEDGESARKEGAERRKKFLTLGSTAGVSKVDLRPEIRMFGDDYGDGDGEGEGDEEADEEATLVGNRRTRDRDRDEEEGSVDEEEDLGANHNGGGLSAKAGIILGISNIFIVIPQFIVTGISSVIFAIFDPDKTVVHRKSRDVSEDEIPKFSNSVAYIFRLGGVSAFIAFILCWRLARELRHR</sequence>
<dbReference type="Proteomes" id="UP000559256">
    <property type="component" value="Unassembled WGS sequence"/>
</dbReference>
<feature type="compositionally biased region" description="Acidic residues" evidence="6">
    <location>
        <begin position="653"/>
        <end position="666"/>
    </location>
</feature>
<feature type="compositionally biased region" description="Acidic residues" evidence="6">
    <location>
        <begin position="575"/>
        <end position="584"/>
    </location>
</feature>
<feature type="transmembrane region" description="Helical" evidence="7">
    <location>
        <begin position="736"/>
        <end position="756"/>
    </location>
</feature>
<feature type="compositionally biased region" description="Gly residues" evidence="6">
    <location>
        <begin position="539"/>
        <end position="557"/>
    </location>
</feature>
<reference evidence="8 9" key="1">
    <citation type="journal article" date="2020" name="ISME J.">
        <title>Uncovering the hidden diversity of litter-decomposition mechanisms in mushroom-forming fungi.</title>
        <authorList>
            <person name="Floudas D."/>
            <person name="Bentzer J."/>
            <person name="Ahren D."/>
            <person name="Johansson T."/>
            <person name="Persson P."/>
            <person name="Tunlid A."/>
        </authorList>
    </citation>
    <scope>NUCLEOTIDE SEQUENCE [LARGE SCALE GENOMIC DNA]</scope>
    <source>
        <strain evidence="8 9">CBS 291.85</strain>
    </source>
</reference>
<evidence type="ECO:0000256" key="5">
    <source>
        <dbReference type="ARBA" id="ARBA00023136"/>
    </source>
</evidence>
<feature type="region of interest" description="Disordered" evidence="6">
    <location>
        <begin position="378"/>
        <end position="421"/>
    </location>
</feature>
<evidence type="ECO:0000256" key="6">
    <source>
        <dbReference type="SAM" id="MobiDB-lite"/>
    </source>
</evidence>
<feature type="region of interest" description="Disordered" evidence="6">
    <location>
        <begin position="617"/>
        <end position="671"/>
    </location>
</feature>
<feature type="transmembrane region" description="Helical" evidence="7">
    <location>
        <begin position="447"/>
        <end position="471"/>
    </location>
</feature>
<dbReference type="PANTHER" id="PTHR19432:SF91">
    <property type="entry name" value="GENERAL ALPHA-GLUCOSIDE PERMEASE"/>
    <property type="match status" value="1"/>
</dbReference>
<evidence type="ECO:0000256" key="2">
    <source>
        <dbReference type="ARBA" id="ARBA00022448"/>
    </source>
</evidence>
<keyword evidence="2" id="KW-0813">Transport</keyword>
<evidence type="ECO:0000313" key="8">
    <source>
        <dbReference type="EMBL" id="KAF5352299.1"/>
    </source>
</evidence>
<keyword evidence="3 7" id="KW-0812">Transmembrane</keyword>
<feature type="transmembrane region" description="Helical" evidence="7">
    <location>
        <begin position="178"/>
        <end position="198"/>
    </location>
</feature>
<feature type="compositionally biased region" description="Acidic residues" evidence="6">
    <location>
        <begin position="622"/>
        <end position="640"/>
    </location>
</feature>
<evidence type="ECO:0000256" key="3">
    <source>
        <dbReference type="ARBA" id="ARBA00022692"/>
    </source>
</evidence>
<feature type="transmembrane region" description="Helical" evidence="7">
    <location>
        <begin position="31"/>
        <end position="50"/>
    </location>
</feature>
<comment type="subcellular location">
    <subcellularLocation>
        <location evidence="1">Membrane</location>
        <topology evidence="1">Multi-pass membrane protein</topology>
    </subcellularLocation>
</comment>
<protein>
    <recommendedName>
        <fullName evidence="10">Sucrose transporter</fullName>
    </recommendedName>
</protein>
<dbReference type="EMBL" id="JAACJM010000066">
    <property type="protein sequence ID" value="KAF5352299.1"/>
    <property type="molecule type" value="Genomic_DNA"/>
</dbReference>
<dbReference type="OrthoDB" id="28755at2759"/>
<feature type="compositionally biased region" description="Basic residues" evidence="6">
    <location>
        <begin position="378"/>
        <end position="390"/>
    </location>
</feature>
<feature type="transmembrane region" description="Helical" evidence="7">
    <location>
        <begin position="103"/>
        <end position="121"/>
    </location>
</feature>